<dbReference type="Pfam" id="PF01663">
    <property type="entry name" value="Phosphodiest"/>
    <property type="match status" value="1"/>
</dbReference>
<dbReference type="SUPFAM" id="SSF53649">
    <property type="entry name" value="Alkaline phosphatase-like"/>
    <property type="match status" value="1"/>
</dbReference>
<dbReference type="STRING" id="1137993.SAMN05660209_02248"/>
<organism evidence="2 3">
    <name type="scientific">Geodermatophilus africanus</name>
    <dbReference type="NCBI Taxonomy" id="1137993"/>
    <lineage>
        <taxon>Bacteria</taxon>
        <taxon>Bacillati</taxon>
        <taxon>Actinomycetota</taxon>
        <taxon>Actinomycetes</taxon>
        <taxon>Geodermatophilales</taxon>
        <taxon>Geodermatophilaceae</taxon>
        <taxon>Geodermatophilus</taxon>
    </lineage>
</organism>
<dbReference type="InterPro" id="IPR002591">
    <property type="entry name" value="Phosphodiest/P_Trfase"/>
</dbReference>
<evidence type="ECO:0000313" key="3">
    <source>
        <dbReference type="Proteomes" id="UP000198921"/>
    </source>
</evidence>
<dbReference type="Proteomes" id="UP000198921">
    <property type="component" value="Unassembled WGS sequence"/>
</dbReference>
<evidence type="ECO:0000256" key="1">
    <source>
        <dbReference type="SAM" id="MobiDB-lite"/>
    </source>
</evidence>
<accession>A0A1H3HSZ6</accession>
<dbReference type="PANTHER" id="PTHR10151">
    <property type="entry name" value="ECTONUCLEOTIDE PYROPHOSPHATASE/PHOSPHODIESTERASE"/>
    <property type="match status" value="1"/>
</dbReference>
<protein>
    <submittedName>
        <fullName evidence="2">Type I phosphodiesterase / nucleotide pyrophosphatase</fullName>
    </submittedName>
</protein>
<dbReference type="EMBL" id="FNOT01000005">
    <property type="protein sequence ID" value="SDY18593.1"/>
    <property type="molecule type" value="Genomic_DNA"/>
</dbReference>
<dbReference type="InterPro" id="IPR017850">
    <property type="entry name" value="Alkaline_phosphatase_core_sf"/>
</dbReference>
<dbReference type="Gene3D" id="3.40.720.10">
    <property type="entry name" value="Alkaline Phosphatase, subunit A"/>
    <property type="match status" value="1"/>
</dbReference>
<feature type="compositionally biased region" description="Pro residues" evidence="1">
    <location>
        <begin position="1"/>
        <end position="13"/>
    </location>
</feature>
<sequence>MTAPPARPRPGGPPAGSRREPASGGGQGGPSDEPAKGGEDGALPLPVDLVRPDYGRSTLADVLPGVATALGVPVERGDLPADPLGLAAALAGARRVAVLLVDGLGADLVRAHRDVAPTLAALATPAGDLAAPCPSTTPVSLTTLGTGLPPGSHGVLGFVTAVPGEERTLNHVQWTDDPDPAVWMSRRSVFEQAADAGVEVAAVAPYAFRGSGLSDVAYRGARYTGTVGPGDLAAVLLESLAAAPRTLVYGYTAELDLTGHVRGVDSASWRAQLALVDRLVEQVVDGLPDDAALLVTADHGMLDVPPDTRLDLDAAPELAEGVRLLAGEPRARYLHAVRGAEADLLARWREVLGDRAWVAGRDEAVASGVFGPVDDHLAARIGDVVALARGTWALTATEREPGPSRLVGYHGSLTATELAIPLLAARGRALV</sequence>
<gene>
    <name evidence="2" type="ORF">SAMN05660209_02248</name>
</gene>
<dbReference type="GO" id="GO:0016787">
    <property type="term" value="F:hydrolase activity"/>
    <property type="evidence" value="ECO:0007669"/>
    <property type="project" value="UniProtKB-ARBA"/>
</dbReference>
<dbReference type="AlphaFoldDB" id="A0A1H3HSZ6"/>
<keyword evidence="3" id="KW-1185">Reference proteome</keyword>
<feature type="region of interest" description="Disordered" evidence="1">
    <location>
        <begin position="1"/>
        <end position="49"/>
    </location>
</feature>
<reference evidence="3" key="1">
    <citation type="submission" date="2016-10" db="EMBL/GenBank/DDBJ databases">
        <authorList>
            <person name="Varghese N."/>
            <person name="Submissions S."/>
        </authorList>
    </citation>
    <scope>NUCLEOTIDE SEQUENCE [LARGE SCALE GENOMIC DNA]</scope>
    <source>
        <strain evidence="3">DSM 45422</strain>
    </source>
</reference>
<proteinExistence type="predicted"/>
<dbReference type="PANTHER" id="PTHR10151:SF120">
    <property type="entry name" value="BIS(5'-ADENOSYL)-TRIPHOSPHATASE"/>
    <property type="match status" value="1"/>
</dbReference>
<evidence type="ECO:0000313" key="2">
    <source>
        <dbReference type="EMBL" id="SDY18593.1"/>
    </source>
</evidence>
<name>A0A1H3HSZ6_9ACTN</name>